<dbReference type="AlphaFoldDB" id="M1K2W1"/>
<dbReference type="Gene3D" id="3.30.450.60">
    <property type="match status" value="1"/>
</dbReference>
<dbReference type="VEuPathDB" id="MicrosporidiaDB:M970_080690"/>
<dbReference type="InterPro" id="IPR011012">
    <property type="entry name" value="Longin-like_dom_sf"/>
</dbReference>
<protein>
    <submittedName>
        <fullName evidence="1">Coatomer zeta subunit</fullName>
    </submittedName>
</protein>
<evidence type="ECO:0000313" key="1">
    <source>
        <dbReference type="EMBL" id="AGE95158.1"/>
    </source>
</evidence>
<dbReference type="VEuPathDB" id="MicrosporidiaDB:AEWD_080640"/>
<dbReference type="VEuPathDB" id="MicrosporidiaDB:AEWR_080690"/>
<reference evidence="1" key="1">
    <citation type="journal article" date="2013" name="Eukaryot. Cell">
        <title>Extremely Reduced Levels of Heterozygosity in the Vertebrate Pathogen Encephalitozoon cuniculi.</title>
        <authorList>
            <person name="Selman M."/>
            <person name="Sak B."/>
            <person name="Kvac M."/>
            <person name="Farinelli L."/>
            <person name="Weiss L.M."/>
            <person name="Corradi N."/>
        </authorList>
    </citation>
    <scope>NUCLEOTIDE SEQUENCE</scope>
</reference>
<dbReference type="SMR" id="M1K2W1"/>
<name>M1K2W1_ENCCN</name>
<dbReference type="EMBL" id="KC513605">
    <property type="protein sequence ID" value="AGE95158.1"/>
    <property type="molecule type" value="Genomic_DNA"/>
</dbReference>
<accession>M1K2W1</accession>
<dbReference type="VEuPathDB" id="MicrosporidiaDB:AEWQ_080680"/>
<organism evidence="1">
    <name type="scientific">Encephalitozoon cuniculi</name>
    <name type="common">Microsporidian parasite</name>
    <dbReference type="NCBI Taxonomy" id="6035"/>
    <lineage>
        <taxon>Eukaryota</taxon>
        <taxon>Fungi</taxon>
        <taxon>Fungi incertae sedis</taxon>
        <taxon>Microsporidia</taxon>
        <taxon>Unikaryonidae</taxon>
        <taxon>Encephalitozoon</taxon>
    </lineage>
</organism>
<dbReference type="OMA" id="FYTAVIK"/>
<dbReference type="VEuPathDB" id="MicrosporidiaDB:ECU08_0680"/>
<dbReference type="SUPFAM" id="SSF64356">
    <property type="entry name" value="SNARE-like"/>
    <property type="match status" value="1"/>
</dbReference>
<gene>
    <name evidence="1" type="ORF">ECU08_0680</name>
</gene>
<proteinExistence type="predicted"/>
<sequence>MNLFDIEGLLVADSQGEILYRRVFSKEEEIAAKIAEKAAGDRESISMFYDRIVMCKRLDEVLLIIYSPMDVNEPFVGQVFDEFTAAFIGIVKTPTRERVWKKYDQIVLLVAEFLYEGIVMSGKSDEMLDKLPKRNFEGVDGMKVPRGFASFLHKATKSLSIGSNK</sequence>